<protein>
    <submittedName>
        <fullName evidence="2">Uncharacterized protein</fullName>
    </submittedName>
</protein>
<dbReference type="EMBL" id="MU826387">
    <property type="protein sequence ID" value="KAJ7376874.1"/>
    <property type="molecule type" value="Genomic_DNA"/>
</dbReference>
<sequence>MDENTDDSSMDKEQPPQERKERKLKCFHLFNCDKTYKLDIVEKLLDAIKEKVTSFDISTATKKSFRLFEMSEFVNLNLKKLVKSMLFSLPSRRLMTSLLNPPKRMQEKNIPYLNRELLPPTLKAKAENRCHLGKDSDICRDQSDISIIEDVCGDETMSIVPIFSGSDAAKTMKEEQFQHKPAGTPYENLLRTARETVDKKVVIIICNDKGNVSHNEEDAITDRIKQLLGDKGVILWWKGNKTFTSSNEAKFPTRVASIKISFRKKRDGSRSVNQDPCHRWKERLFFQR</sequence>
<evidence type="ECO:0000313" key="2">
    <source>
        <dbReference type="EMBL" id="KAJ7376874.1"/>
    </source>
</evidence>
<keyword evidence="3" id="KW-1185">Reference proteome</keyword>
<gene>
    <name evidence="2" type="ORF">OS493_031752</name>
</gene>
<dbReference type="OrthoDB" id="6016424at2759"/>
<feature type="compositionally biased region" description="Basic and acidic residues" evidence="1">
    <location>
        <begin position="9"/>
        <end position="20"/>
    </location>
</feature>
<dbReference type="AlphaFoldDB" id="A0A9X0CXB1"/>
<accession>A0A9X0CXB1</accession>
<comment type="caution">
    <text evidence="2">The sequence shown here is derived from an EMBL/GenBank/DDBJ whole genome shotgun (WGS) entry which is preliminary data.</text>
</comment>
<evidence type="ECO:0000313" key="3">
    <source>
        <dbReference type="Proteomes" id="UP001163046"/>
    </source>
</evidence>
<evidence type="ECO:0000256" key="1">
    <source>
        <dbReference type="SAM" id="MobiDB-lite"/>
    </source>
</evidence>
<reference evidence="2" key="1">
    <citation type="submission" date="2023-01" db="EMBL/GenBank/DDBJ databases">
        <title>Genome assembly of the deep-sea coral Lophelia pertusa.</title>
        <authorList>
            <person name="Herrera S."/>
            <person name="Cordes E."/>
        </authorList>
    </citation>
    <scope>NUCLEOTIDE SEQUENCE</scope>
    <source>
        <strain evidence="2">USNM1676648</strain>
        <tissue evidence="2">Polyp</tissue>
    </source>
</reference>
<dbReference type="Proteomes" id="UP001163046">
    <property type="component" value="Unassembled WGS sequence"/>
</dbReference>
<feature type="region of interest" description="Disordered" evidence="1">
    <location>
        <begin position="1"/>
        <end position="20"/>
    </location>
</feature>
<name>A0A9X0CXB1_9CNID</name>
<organism evidence="2 3">
    <name type="scientific">Desmophyllum pertusum</name>
    <dbReference type="NCBI Taxonomy" id="174260"/>
    <lineage>
        <taxon>Eukaryota</taxon>
        <taxon>Metazoa</taxon>
        <taxon>Cnidaria</taxon>
        <taxon>Anthozoa</taxon>
        <taxon>Hexacorallia</taxon>
        <taxon>Scleractinia</taxon>
        <taxon>Caryophylliina</taxon>
        <taxon>Caryophylliidae</taxon>
        <taxon>Desmophyllum</taxon>
    </lineage>
</organism>
<proteinExistence type="predicted"/>